<dbReference type="eggNOG" id="KOG4280">
    <property type="taxonomic scope" value="Eukaryota"/>
</dbReference>
<dbReference type="EnsemblProtists" id="EKX47237">
    <property type="protein sequence ID" value="EKX47237"/>
    <property type="gene ID" value="GUITHDRAFT_54980"/>
</dbReference>
<comment type="caution">
    <text evidence="2">Lacks conserved residue(s) required for the propagation of feature annotation.</text>
</comment>
<evidence type="ECO:0000313" key="6">
    <source>
        <dbReference type="Proteomes" id="UP000011087"/>
    </source>
</evidence>
<protein>
    <recommendedName>
        <fullName evidence="3">Kinesin motor domain-containing protein</fullName>
    </recommendedName>
</protein>
<dbReference type="OMA" id="ERMGRTH"/>
<dbReference type="HOGENOM" id="CLU_001485_31_0_1"/>
<name>L1JFY9_GUITC</name>
<dbReference type="InterPro" id="IPR027417">
    <property type="entry name" value="P-loop_NTPase"/>
</dbReference>
<dbReference type="SUPFAM" id="SSF52540">
    <property type="entry name" value="P-loop containing nucleoside triphosphate hydrolases"/>
    <property type="match status" value="1"/>
</dbReference>
<dbReference type="GO" id="GO:0007018">
    <property type="term" value="P:microtubule-based movement"/>
    <property type="evidence" value="ECO:0007669"/>
    <property type="project" value="InterPro"/>
</dbReference>
<dbReference type="PaxDb" id="55529-EKX47237"/>
<gene>
    <name evidence="4" type="ORF">GUITHDRAFT_54980</name>
</gene>
<reference evidence="5" key="3">
    <citation type="submission" date="2016-03" db="UniProtKB">
        <authorList>
            <consortium name="EnsemblProtists"/>
        </authorList>
    </citation>
    <scope>IDENTIFICATION</scope>
</reference>
<reference evidence="6" key="2">
    <citation type="submission" date="2012-11" db="EMBL/GenBank/DDBJ databases">
        <authorList>
            <person name="Kuo A."/>
            <person name="Curtis B.A."/>
            <person name="Tanifuji G."/>
            <person name="Burki F."/>
            <person name="Gruber A."/>
            <person name="Irimia M."/>
            <person name="Maruyama S."/>
            <person name="Arias M.C."/>
            <person name="Ball S.G."/>
            <person name="Gile G.H."/>
            <person name="Hirakawa Y."/>
            <person name="Hopkins J.F."/>
            <person name="Rensing S.A."/>
            <person name="Schmutz J."/>
            <person name="Symeonidi A."/>
            <person name="Elias M."/>
            <person name="Eveleigh R.J."/>
            <person name="Herman E.K."/>
            <person name="Klute M.J."/>
            <person name="Nakayama T."/>
            <person name="Obornik M."/>
            <person name="Reyes-Prieto A."/>
            <person name="Armbrust E.V."/>
            <person name="Aves S.J."/>
            <person name="Beiko R.G."/>
            <person name="Coutinho P."/>
            <person name="Dacks J.B."/>
            <person name="Durnford D.G."/>
            <person name="Fast N.M."/>
            <person name="Green B.R."/>
            <person name="Grisdale C."/>
            <person name="Hempe F."/>
            <person name="Henrissat B."/>
            <person name="Hoppner M.P."/>
            <person name="Ishida K.-I."/>
            <person name="Kim E."/>
            <person name="Koreny L."/>
            <person name="Kroth P.G."/>
            <person name="Liu Y."/>
            <person name="Malik S.-B."/>
            <person name="Maier U.G."/>
            <person name="McRose D."/>
            <person name="Mock T."/>
            <person name="Neilson J.A."/>
            <person name="Onodera N.T."/>
            <person name="Poole A.M."/>
            <person name="Pritham E.J."/>
            <person name="Richards T.A."/>
            <person name="Rocap G."/>
            <person name="Roy S.W."/>
            <person name="Sarai C."/>
            <person name="Schaack S."/>
            <person name="Shirato S."/>
            <person name="Slamovits C.H."/>
            <person name="Spencer D.F."/>
            <person name="Suzuki S."/>
            <person name="Worden A.Z."/>
            <person name="Zauner S."/>
            <person name="Barry K."/>
            <person name="Bell C."/>
            <person name="Bharti A.K."/>
            <person name="Crow J.A."/>
            <person name="Grimwood J."/>
            <person name="Kramer R."/>
            <person name="Lindquist E."/>
            <person name="Lucas S."/>
            <person name="Salamov A."/>
            <person name="McFadden G.I."/>
            <person name="Lane C.E."/>
            <person name="Keeling P.J."/>
            <person name="Gray M.W."/>
            <person name="Grigoriev I.V."/>
            <person name="Archibald J.M."/>
        </authorList>
    </citation>
    <scope>NUCLEOTIDE SEQUENCE</scope>
    <source>
        <strain evidence="6">CCMP2712</strain>
    </source>
</reference>
<evidence type="ECO:0000256" key="1">
    <source>
        <dbReference type="ARBA" id="ARBA00004229"/>
    </source>
</evidence>
<organism evidence="4">
    <name type="scientific">Guillardia theta (strain CCMP2712)</name>
    <name type="common">Cryptophyte</name>
    <dbReference type="NCBI Taxonomy" id="905079"/>
    <lineage>
        <taxon>Eukaryota</taxon>
        <taxon>Cryptophyceae</taxon>
        <taxon>Pyrenomonadales</taxon>
        <taxon>Geminigeraceae</taxon>
        <taxon>Guillardia</taxon>
    </lineage>
</organism>
<dbReference type="InterPro" id="IPR027640">
    <property type="entry name" value="Kinesin-like_fam"/>
</dbReference>
<dbReference type="STRING" id="905079.L1JFY9"/>
<dbReference type="PROSITE" id="PS50067">
    <property type="entry name" value="KINESIN_MOTOR_2"/>
    <property type="match status" value="1"/>
</dbReference>
<dbReference type="KEGG" id="gtt:GUITHDRAFT_54980"/>
<dbReference type="EMBL" id="JH992991">
    <property type="protein sequence ID" value="EKX47237.1"/>
    <property type="molecule type" value="Genomic_DNA"/>
</dbReference>
<evidence type="ECO:0000259" key="3">
    <source>
        <dbReference type="PROSITE" id="PS50067"/>
    </source>
</evidence>
<dbReference type="GO" id="GO:0005875">
    <property type="term" value="C:microtubule associated complex"/>
    <property type="evidence" value="ECO:0007669"/>
    <property type="project" value="TreeGrafter"/>
</dbReference>
<dbReference type="InterPro" id="IPR036961">
    <property type="entry name" value="Kinesin_motor_dom_sf"/>
</dbReference>
<evidence type="ECO:0000313" key="5">
    <source>
        <dbReference type="EnsemblProtists" id="EKX47237"/>
    </source>
</evidence>
<dbReference type="GO" id="GO:0008017">
    <property type="term" value="F:microtubule binding"/>
    <property type="evidence" value="ECO:0007669"/>
    <property type="project" value="InterPro"/>
</dbReference>
<dbReference type="Pfam" id="PF00225">
    <property type="entry name" value="Kinesin"/>
    <property type="match status" value="1"/>
</dbReference>
<evidence type="ECO:0000256" key="2">
    <source>
        <dbReference type="PROSITE-ProRule" id="PRU00283"/>
    </source>
</evidence>
<dbReference type="Proteomes" id="UP000011087">
    <property type="component" value="Unassembled WGS sequence"/>
</dbReference>
<dbReference type="Gene3D" id="3.40.850.10">
    <property type="entry name" value="Kinesin motor domain"/>
    <property type="match status" value="1"/>
</dbReference>
<sequence>MAARAVGVTNMNSHSSRSHCIFSLPTSTSLICQQDGYLQRGELHFADLAGLERVDRTGAQGQTFEEAKRINLSLSALGNCIAALAQPGRNHIPFRDSKLTFLLKNSLGGNAKTTLL</sequence>
<dbReference type="GO" id="GO:0009507">
    <property type="term" value="C:chloroplast"/>
    <property type="evidence" value="ECO:0007669"/>
    <property type="project" value="UniProtKB-SubCell"/>
</dbReference>
<feature type="non-terminal residue" evidence="4">
    <location>
        <position position="116"/>
    </location>
</feature>
<accession>L1JFY9</accession>
<dbReference type="OrthoDB" id="3176171at2759"/>
<dbReference type="AlphaFoldDB" id="L1JFY9"/>
<comment type="subcellular location">
    <subcellularLocation>
        <location evidence="1">Plastid</location>
        <location evidence="1">Chloroplast</location>
    </subcellularLocation>
</comment>
<comment type="similarity">
    <text evidence="2">Belongs to the TRAFAC class myosin-kinesin ATPase superfamily. Kinesin family.</text>
</comment>
<evidence type="ECO:0000313" key="4">
    <source>
        <dbReference type="EMBL" id="EKX47237.1"/>
    </source>
</evidence>
<dbReference type="GO" id="GO:0005524">
    <property type="term" value="F:ATP binding"/>
    <property type="evidence" value="ECO:0007669"/>
    <property type="project" value="InterPro"/>
</dbReference>
<dbReference type="GO" id="GO:0051231">
    <property type="term" value="P:spindle elongation"/>
    <property type="evidence" value="ECO:0007669"/>
    <property type="project" value="TreeGrafter"/>
</dbReference>
<dbReference type="RefSeq" id="XP_005834217.1">
    <property type="nucleotide sequence ID" value="XM_005834160.1"/>
</dbReference>
<reference evidence="4 6" key="1">
    <citation type="journal article" date="2012" name="Nature">
        <title>Algal genomes reveal evolutionary mosaicism and the fate of nucleomorphs.</title>
        <authorList>
            <consortium name="DOE Joint Genome Institute"/>
            <person name="Curtis B.A."/>
            <person name="Tanifuji G."/>
            <person name="Burki F."/>
            <person name="Gruber A."/>
            <person name="Irimia M."/>
            <person name="Maruyama S."/>
            <person name="Arias M.C."/>
            <person name="Ball S.G."/>
            <person name="Gile G.H."/>
            <person name="Hirakawa Y."/>
            <person name="Hopkins J.F."/>
            <person name="Kuo A."/>
            <person name="Rensing S.A."/>
            <person name="Schmutz J."/>
            <person name="Symeonidi A."/>
            <person name="Elias M."/>
            <person name="Eveleigh R.J."/>
            <person name="Herman E.K."/>
            <person name="Klute M.J."/>
            <person name="Nakayama T."/>
            <person name="Obornik M."/>
            <person name="Reyes-Prieto A."/>
            <person name="Armbrust E.V."/>
            <person name="Aves S.J."/>
            <person name="Beiko R.G."/>
            <person name="Coutinho P."/>
            <person name="Dacks J.B."/>
            <person name="Durnford D.G."/>
            <person name="Fast N.M."/>
            <person name="Green B.R."/>
            <person name="Grisdale C.J."/>
            <person name="Hempel F."/>
            <person name="Henrissat B."/>
            <person name="Hoppner M.P."/>
            <person name="Ishida K."/>
            <person name="Kim E."/>
            <person name="Koreny L."/>
            <person name="Kroth P.G."/>
            <person name="Liu Y."/>
            <person name="Malik S.B."/>
            <person name="Maier U.G."/>
            <person name="McRose D."/>
            <person name="Mock T."/>
            <person name="Neilson J.A."/>
            <person name="Onodera N.T."/>
            <person name="Poole A.M."/>
            <person name="Pritham E.J."/>
            <person name="Richards T.A."/>
            <person name="Rocap G."/>
            <person name="Roy S.W."/>
            <person name="Sarai C."/>
            <person name="Schaack S."/>
            <person name="Shirato S."/>
            <person name="Slamovits C.H."/>
            <person name="Spencer D.F."/>
            <person name="Suzuki S."/>
            <person name="Worden A.Z."/>
            <person name="Zauner S."/>
            <person name="Barry K."/>
            <person name="Bell C."/>
            <person name="Bharti A.K."/>
            <person name="Crow J.A."/>
            <person name="Grimwood J."/>
            <person name="Kramer R."/>
            <person name="Lindquist E."/>
            <person name="Lucas S."/>
            <person name="Salamov A."/>
            <person name="McFadden G.I."/>
            <person name="Lane C.E."/>
            <person name="Keeling P.J."/>
            <person name="Gray M.W."/>
            <person name="Grigoriev I.V."/>
            <person name="Archibald J.M."/>
        </authorList>
    </citation>
    <scope>NUCLEOTIDE SEQUENCE</scope>
    <source>
        <strain evidence="4 6">CCMP2712</strain>
    </source>
</reference>
<dbReference type="SMART" id="SM00129">
    <property type="entry name" value="KISc"/>
    <property type="match status" value="1"/>
</dbReference>
<dbReference type="GeneID" id="17303911"/>
<dbReference type="GO" id="GO:0007052">
    <property type="term" value="P:mitotic spindle organization"/>
    <property type="evidence" value="ECO:0007669"/>
    <property type="project" value="TreeGrafter"/>
</dbReference>
<keyword evidence="6" id="KW-1185">Reference proteome</keyword>
<feature type="domain" description="Kinesin motor" evidence="3">
    <location>
        <begin position="1"/>
        <end position="116"/>
    </location>
</feature>
<dbReference type="InterPro" id="IPR001752">
    <property type="entry name" value="Kinesin_motor_dom"/>
</dbReference>
<dbReference type="GO" id="GO:0003777">
    <property type="term" value="F:microtubule motor activity"/>
    <property type="evidence" value="ECO:0007669"/>
    <property type="project" value="InterPro"/>
</dbReference>
<proteinExistence type="inferred from homology"/>
<dbReference type="PANTHER" id="PTHR47969:SF29">
    <property type="entry name" value="KINESIN-LIKE PROTEIN"/>
    <property type="match status" value="1"/>
</dbReference>
<dbReference type="PANTHER" id="PTHR47969">
    <property type="entry name" value="CHROMOSOME-ASSOCIATED KINESIN KIF4A-RELATED"/>
    <property type="match status" value="1"/>
</dbReference>
<dbReference type="PRINTS" id="PR00380">
    <property type="entry name" value="KINESINHEAVY"/>
</dbReference>